<dbReference type="PANTHER" id="PTHR42032:SF1">
    <property type="entry name" value="YALI0E30679P"/>
    <property type="match status" value="1"/>
</dbReference>
<proteinExistence type="predicted"/>
<keyword evidence="2" id="KW-0472">Membrane</keyword>
<accession>A0ABR1HN06</accession>
<organism evidence="3 4">
    <name type="scientific">Neonectria punicea</name>
    <dbReference type="NCBI Taxonomy" id="979145"/>
    <lineage>
        <taxon>Eukaryota</taxon>
        <taxon>Fungi</taxon>
        <taxon>Dikarya</taxon>
        <taxon>Ascomycota</taxon>
        <taxon>Pezizomycotina</taxon>
        <taxon>Sordariomycetes</taxon>
        <taxon>Hypocreomycetidae</taxon>
        <taxon>Hypocreales</taxon>
        <taxon>Nectriaceae</taxon>
        <taxon>Neonectria</taxon>
    </lineage>
</organism>
<name>A0ABR1HN06_9HYPO</name>
<evidence type="ECO:0000256" key="2">
    <source>
        <dbReference type="SAM" id="Phobius"/>
    </source>
</evidence>
<evidence type="ECO:0000256" key="1">
    <source>
        <dbReference type="SAM" id="MobiDB-lite"/>
    </source>
</evidence>
<evidence type="ECO:0000313" key="4">
    <source>
        <dbReference type="Proteomes" id="UP001498476"/>
    </source>
</evidence>
<feature type="region of interest" description="Disordered" evidence="1">
    <location>
        <begin position="1"/>
        <end position="78"/>
    </location>
</feature>
<evidence type="ECO:0000313" key="3">
    <source>
        <dbReference type="EMBL" id="KAK7422377.1"/>
    </source>
</evidence>
<dbReference type="Proteomes" id="UP001498476">
    <property type="component" value="Unassembled WGS sequence"/>
</dbReference>
<comment type="caution">
    <text evidence="3">The sequence shown here is derived from an EMBL/GenBank/DDBJ whole genome shotgun (WGS) entry which is preliminary data.</text>
</comment>
<feature type="region of interest" description="Disordered" evidence="1">
    <location>
        <begin position="460"/>
        <end position="497"/>
    </location>
</feature>
<reference evidence="3 4" key="1">
    <citation type="journal article" date="2025" name="Microbiol. Resour. Announc.">
        <title>Draft genome sequences for Neonectria magnoliae and Neonectria punicea, canker pathogens of Liriodendron tulipifera and Acer saccharum in West Virginia.</title>
        <authorList>
            <person name="Petronek H.M."/>
            <person name="Kasson M.T."/>
            <person name="Metheny A.M."/>
            <person name="Stauder C.M."/>
            <person name="Lovett B."/>
            <person name="Lynch S.C."/>
            <person name="Garnas J.R."/>
            <person name="Kasson L.R."/>
            <person name="Stajich J.E."/>
        </authorList>
    </citation>
    <scope>NUCLEOTIDE SEQUENCE [LARGE SCALE GENOMIC DNA]</scope>
    <source>
        <strain evidence="3 4">NRRL 64653</strain>
    </source>
</reference>
<dbReference type="EMBL" id="JAZAVJ010000016">
    <property type="protein sequence ID" value="KAK7422377.1"/>
    <property type="molecule type" value="Genomic_DNA"/>
</dbReference>
<feature type="transmembrane region" description="Helical" evidence="2">
    <location>
        <begin position="135"/>
        <end position="153"/>
    </location>
</feature>
<sequence length="497" mass="53950">MDENPSPTPAAARHRPATSAASSVVSAPLPGNLRRAMTASAAVDDARRPRPSVQTHHPFAADPSSPLGEAPPRRSSNFSEYSLGEARDLLNPQPIGRGGGDQLAINESSSLASLSLAFALLPALAGVLFKNGSAVVTDVMLLGLAGVFLHWSVTQPWSWYHSAQEVRIQQEANTDNAIEDDSDGDSTSPTPVPAPAHSSPLDHVPEDEPTQPEAEERTERKRPTAQQQSALAELYVYEILALFSCFILPLMGAYLLHAIRSQLSRPSEGLVSNYNLTIFLLVSELRVFSHMIKLVQSRTLHLQRVVQGSPDGFSTTHNPEQLEAVFLRLERLESRLTTEDNTVVASGKLESAKPKQENAIARDVRNAIQPELDALNRAVRRYEKKATLLQFQTESRFGGVDARLDDAIALAASVAKNNASHKSVFLWATESLTAMILLPFKALLQLLLLPLSTLLALATKNKKNGPPAKTSRSSRSGKAGAQPRYSGDRVPTRVSKR</sequence>
<keyword evidence="2" id="KW-1133">Transmembrane helix</keyword>
<feature type="transmembrane region" description="Helical" evidence="2">
    <location>
        <begin position="234"/>
        <end position="256"/>
    </location>
</feature>
<feature type="region of interest" description="Disordered" evidence="1">
    <location>
        <begin position="177"/>
        <end position="225"/>
    </location>
</feature>
<feature type="transmembrane region" description="Helical" evidence="2">
    <location>
        <begin position="111"/>
        <end position="129"/>
    </location>
</feature>
<dbReference type="PANTHER" id="PTHR42032">
    <property type="entry name" value="YALI0E30679P"/>
    <property type="match status" value="1"/>
</dbReference>
<keyword evidence="2" id="KW-0812">Transmembrane</keyword>
<keyword evidence="4" id="KW-1185">Reference proteome</keyword>
<gene>
    <name evidence="3" type="ORF">QQX98_001656</name>
</gene>
<protein>
    <submittedName>
        <fullName evidence="3">Uncharacterized protein</fullName>
    </submittedName>
</protein>
<feature type="compositionally biased region" description="Low complexity" evidence="1">
    <location>
        <begin position="17"/>
        <end position="27"/>
    </location>
</feature>